<feature type="region of interest" description="Disordered" evidence="2">
    <location>
        <begin position="305"/>
        <end position="326"/>
    </location>
</feature>
<comment type="caution">
    <text evidence="4">The sequence shown here is derived from an EMBL/GenBank/DDBJ whole genome shotgun (WGS) entry which is preliminary data.</text>
</comment>
<feature type="region of interest" description="Disordered" evidence="2">
    <location>
        <begin position="196"/>
        <end position="228"/>
    </location>
</feature>
<dbReference type="Gene3D" id="2.30.29.30">
    <property type="entry name" value="Pleckstrin-homology domain (PH domain)/Phosphotyrosine-binding domain (PTB)"/>
    <property type="match status" value="1"/>
</dbReference>
<reference evidence="4 5" key="1">
    <citation type="journal article" date="2022" name="Gigascience">
        <title>A chromosome-level genome assembly and annotation of the desert horned lizard, Phrynosoma platyrhinos, provides insight into chromosomal rearrangements among reptiles.</title>
        <authorList>
            <person name="Koochekian N."/>
            <person name="Ascanio A."/>
            <person name="Farleigh K."/>
            <person name="Card D.C."/>
            <person name="Schield D.R."/>
            <person name="Castoe T.A."/>
            <person name="Jezkova T."/>
        </authorList>
    </citation>
    <scope>NUCLEOTIDE SEQUENCE [LARGE SCALE GENOMIC DNA]</scope>
    <source>
        <strain evidence="4">NK-2021</strain>
    </source>
</reference>
<evidence type="ECO:0000313" key="5">
    <source>
        <dbReference type="Proteomes" id="UP000826234"/>
    </source>
</evidence>
<feature type="region of interest" description="Disordered" evidence="2">
    <location>
        <begin position="432"/>
        <end position="453"/>
    </location>
</feature>
<feature type="region of interest" description="Disordered" evidence="2">
    <location>
        <begin position="146"/>
        <end position="182"/>
    </location>
</feature>
<feature type="non-terminal residue" evidence="4">
    <location>
        <position position="1"/>
    </location>
</feature>
<sequence>VKYASDKEIESGLLFQKQIRIQEAKIIEEKAAKIKEWVTVKLHEVSLMLIVQNIQKMIHSHLNYYSTELQGKKAVPSAHKPSEGQRMSSLTFGCFLNRARSPQQVPKPENTSSSASKKELSEDNSSLAILLNLLFAAFSEKESQETSSVGTTMYGSNRGLKPLQQNSCMPEQRQTVKSKDIESNVSKNSCITVSDWSSDEEEASKGRSKSRRISTLSSHTSEEGTGYSRIGSEMYLTASDDSSSFMEEESFQAQGNIHKKLYSWQQETLWKNQNHVAGKSNLESFSDKKDHDSFSDELNKRFQSHRLDYSSSSSEANTPSPILTPAVAPKHPALMLAAGSPANLPPPKLRTPSVFTLNAALAKKHFSQPSLCSDKMFGRNRNAISMIRPFKPQETDIDQVDGEGADVLEKMEIGCNDELFTYDSCETQCVESLDPGDTRKTTNSKPPTPPLHRFPSWTRFSESILKKILFVSGSPFSTSYSLSGLYTSLIYKNVTTPVYTTLKGKATQISNNPFLDDSSGSEEEDSSRSSSRTSESDSRSRSGPGSPRALKRGVSLSSMTSEGDYAIPPDAYSTDTDYSEPEQKFLWLVALVSGATVPKECDTMLKDVDDHKADNEPLEKSGYLLKMGGKVKTWKRRWFVLKGGELLYYKSPSDVIRKPQGQIELNASSRIMRGDGKQTVQVLP</sequence>
<dbReference type="InterPro" id="IPR001849">
    <property type="entry name" value="PH_domain"/>
</dbReference>
<evidence type="ECO:0000259" key="3">
    <source>
        <dbReference type="PROSITE" id="PS50003"/>
    </source>
</evidence>
<feature type="compositionally biased region" description="Polar residues" evidence="2">
    <location>
        <begin position="163"/>
        <end position="175"/>
    </location>
</feature>
<feature type="region of interest" description="Disordered" evidence="2">
    <location>
        <begin position="510"/>
        <end position="576"/>
    </location>
</feature>
<gene>
    <name evidence="4" type="ORF">JD844_025348</name>
</gene>
<dbReference type="Proteomes" id="UP000826234">
    <property type="component" value="Unassembled WGS sequence"/>
</dbReference>
<keyword evidence="1" id="KW-0677">Repeat</keyword>
<name>A0ABQ7T0B8_PHRPL</name>
<dbReference type="InterPro" id="IPR011993">
    <property type="entry name" value="PH-like_dom_sf"/>
</dbReference>
<organism evidence="4 5">
    <name type="scientific">Phrynosoma platyrhinos</name>
    <name type="common">Desert horned lizard</name>
    <dbReference type="NCBI Taxonomy" id="52577"/>
    <lineage>
        <taxon>Eukaryota</taxon>
        <taxon>Metazoa</taxon>
        <taxon>Chordata</taxon>
        <taxon>Craniata</taxon>
        <taxon>Vertebrata</taxon>
        <taxon>Euteleostomi</taxon>
        <taxon>Lepidosauria</taxon>
        <taxon>Squamata</taxon>
        <taxon>Bifurcata</taxon>
        <taxon>Unidentata</taxon>
        <taxon>Episquamata</taxon>
        <taxon>Toxicofera</taxon>
        <taxon>Iguania</taxon>
        <taxon>Phrynosomatidae</taxon>
        <taxon>Phrynosomatinae</taxon>
        <taxon>Phrynosoma</taxon>
    </lineage>
</organism>
<proteinExistence type="predicted"/>
<dbReference type="SUPFAM" id="SSF50729">
    <property type="entry name" value="PH domain-like"/>
    <property type="match status" value="1"/>
</dbReference>
<accession>A0ABQ7T0B8</accession>
<evidence type="ECO:0000313" key="4">
    <source>
        <dbReference type="EMBL" id="KAH0622748.1"/>
    </source>
</evidence>
<feature type="compositionally biased region" description="Polar residues" evidence="2">
    <location>
        <begin position="146"/>
        <end position="155"/>
    </location>
</feature>
<protein>
    <recommendedName>
        <fullName evidence="3">PH domain-containing protein</fullName>
    </recommendedName>
</protein>
<evidence type="ECO:0000256" key="2">
    <source>
        <dbReference type="SAM" id="MobiDB-lite"/>
    </source>
</evidence>
<keyword evidence="5" id="KW-1185">Reference proteome</keyword>
<feature type="domain" description="PH" evidence="3">
    <location>
        <begin position="617"/>
        <end position="684"/>
    </location>
</feature>
<dbReference type="Pfam" id="PF00169">
    <property type="entry name" value="PH"/>
    <property type="match status" value="1"/>
</dbReference>
<dbReference type="PANTHER" id="PTHR22903">
    <property type="entry name" value="PLEKHH PROTEIN"/>
    <property type="match status" value="1"/>
</dbReference>
<dbReference type="PANTHER" id="PTHR22903:SF3">
    <property type="entry name" value="PLECKSTRIN HOMOLOGY DOMAIN-CONTAINING FAMILY H MEMBER 2"/>
    <property type="match status" value="1"/>
</dbReference>
<dbReference type="EMBL" id="JAIPUX010003289">
    <property type="protein sequence ID" value="KAH0622748.1"/>
    <property type="molecule type" value="Genomic_DNA"/>
</dbReference>
<evidence type="ECO:0000256" key="1">
    <source>
        <dbReference type="ARBA" id="ARBA00022737"/>
    </source>
</evidence>
<dbReference type="PROSITE" id="PS50003">
    <property type="entry name" value="PH_DOMAIN"/>
    <property type="match status" value="1"/>
</dbReference>